<evidence type="ECO:0000313" key="2">
    <source>
        <dbReference type="EMBL" id="AIK95839.1"/>
    </source>
</evidence>
<dbReference type="EMBL" id="CP008941">
    <property type="protein sequence ID" value="AIK95839.1"/>
    <property type="molecule type" value="Genomic_DNA"/>
</dbReference>
<feature type="chain" id="PRO_5001717015" description="Polysaccharide biosynthesis protein GumN" evidence="1">
    <location>
        <begin position="21"/>
        <end position="280"/>
    </location>
</feature>
<evidence type="ECO:0008006" key="4">
    <source>
        <dbReference type="Google" id="ProtNLM"/>
    </source>
</evidence>
<evidence type="ECO:0000313" key="3">
    <source>
        <dbReference type="Proteomes" id="UP000028926"/>
    </source>
</evidence>
<protein>
    <recommendedName>
        <fullName evidence="4">Polysaccharide biosynthesis protein GumN</fullName>
    </recommendedName>
</protein>
<dbReference type="Pfam" id="PF01963">
    <property type="entry name" value="TraB_PrgY_gumN"/>
    <property type="match status" value="1"/>
</dbReference>
<dbReference type="CDD" id="cd14789">
    <property type="entry name" value="Tiki"/>
    <property type="match status" value="1"/>
</dbReference>
<evidence type="ECO:0000256" key="1">
    <source>
        <dbReference type="SAM" id="SignalP"/>
    </source>
</evidence>
<gene>
    <name evidence="2" type="ORF">ID47_02450</name>
</gene>
<accession>A0A077AUX6</accession>
<proteinExistence type="predicted"/>
<name>A0A077AUX6_9PROT</name>
<dbReference type="OrthoDB" id="9806326at2"/>
<dbReference type="KEGG" id="paca:ID47_02450"/>
<reference evidence="2 3" key="1">
    <citation type="submission" date="2014-07" db="EMBL/GenBank/DDBJ databases">
        <title>Comparative genomic insights into amoeba endosymbionts belonging to the families of Holosporaceae and Candidatus Midichloriaceae within Rickettsiales.</title>
        <authorList>
            <person name="Wang Z."/>
            <person name="Wu M."/>
        </authorList>
    </citation>
    <scope>NUCLEOTIDE SEQUENCE [LARGE SCALE GENOMIC DNA]</scope>
    <source>
        <strain evidence="2">PRA3</strain>
    </source>
</reference>
<organism evidence="2 3">
    <name type="scientific">Candidatus Odyssella acanthamoebae</name>
    <dbReference type="NCBI Taxonomy" id="91604"/>
    <lineage>
        <taxon>Bacteria</taxon>
        <taxon>Pseudomonadati</taxon>
        <taxon>Pseudomonadota</taxon>
        <taxon>Alphaproteobacteria</taxon>
        <taxon>Holosporales</taxon>
        <taxon>Candidatus Paracaedibacteraceae</taxon>
        <taxon>Candidatus Odyssella</taxon>
    </lineage>
</organism>
<keyword evidence="1" id="KW-0732">Signal</keyword>
<dbReference type="HOGENOM" id="CLU_992835_0_0_5"/>
<feature type="signal peptide" evidence="1">
    <location>
        <begin position="1"/>
        <end position="20"/>
    </location>
</feature>
<keyword evidence="3" id="KW-1185">Reference proteome</keyword>
<dbReference type="Proteomes" id="UP000028926">
    <property type="component" value="Chromosome"/>
</dbReference>
<dbReference type="AlphaFoldDB" id="A0A077AUX6"/>
<sequence>MLRFSIIFILNIVCASFMWANDTFLFQAEKEGDKIKIFGTLHDLPLQALPPAIMDYIQNHEVLITENTQALEPLTLNICEKMGLLRNSEEPNYYDCLIEAEKEELEAYAIPFLKHKQATNLGLDQLNTNGLYQAYLMGHFVTGMDYALLHHYKNHKLILGLEDLQEISQSFEQLTIHDLKCELYNHAGFGSEEHKRSENLYLSGDIPALEENDLMVQRRNLDWLPTLLNYHRQYGEKAIVCVGYQHLFGEFGILRLLEEAGYKIMRANQAIEFSDFSSFL</sequence>
<dbReference type="RefSeq" id="WP_038463414.1">
    <property type="nucleotide sequence ID" value="NZ_CP008941.1"/>
</dbReference>
<dbReference type="InterPro" id="IPR002816">
    <property type="entry name" value="TraB/PrgY/GumN_fam"/>
</dbReference>